<comment type="function">
    <text evidence="9">Involved in lipopolysaccharide (LPS) biosynthesis. Catalyzes the transfer of 3-deoxy-D-manno-octulosonate (Kdo) residue(s) from CMP-Kdo to lipid IV(A), the tetraacyldisaccharide-1,4'-bisphosphate precursor of lipid A.</text>
</comment>
<comment type="catalytic activity">
    <reaction evidence="6 9">
        <text>lipid IVA (E. coli) + CMP-3-deoxy-beta-D-manno-octulosonate = alpha-Kdo-(2-&gt;6)-lipid IVA (E. coli) + CMP + H(+)</text>
        <dbReference type="Rhea" id="RHEA:28066"/>
        <dbReference type="ChEBI" id="CHEBI:15378"/>
        <dbReference type="ChEBI" id="CHEBI:58603"/>
        <dbReference type="ChEBI" id="CHEBI:60364"/>
        <dbReference type="ChEBI" id="CHEBI:60377"/>
        <dbReference type="ChEBI" id="CHEBI:85987"/>
        <dbReference type="EC" id="2.4.99.12"/>
    </reaction>
</comment>
<proteinExistence type="inferred from homology"/>
<keyword evidence="12" id="KW-1185">Reference proteome</keyword>
<dbReference type="EC" id="2.4.99.12" evidence="2 9"/>
<evidence type="ECO:0000256" key="4">
    <source>
        <dbReference type="ARBA" id="ARBA00022679"/>
    </source>
</evidence>
<dbReference type="GO" id="GO:0005886">
    <property type="term" value="C:plasma membrane"/>
    <property type="evidence" value="ECO:0007669"/>
    <property type="project" value="UniProtKB-SubCell"/>
</dbReference>
<dbReference type="Gene3D" id="3.40.50.2000">
    <property type="entry name" value="Glycogen Phosphorylase B"/>
    <property type="match status" value="1"/>
</dbReference>
<feature type="site" description="Transition state stabilizer" evidence="8">
    <location>
        <position position="125"/>
    </location>
</feature>
<feature type="site" description="Transition state stabilizer" evidence="8">
    <location>
        <position position="202"/>
    </location>
</feature>
<dbReference type="PANTHER" id="PTHR42755">
    <property type="entry name" value="3-DEOXY-MANNO-OCTULOSONATE CYTIDYLYLTRANSFERASE"/>
    <property type="match status" value="1"/>
</dbReference>
<name>A0A6H1WQ71_9BACT</name>
<evidence type="ECO:0000259" key="10">
    <source>
        <dbReference type="Pfam" id="PF04413"/>
    </source>
</evidence>
<dbReference type="Proteomes" id="UP000501253">
    <property type="component" value="Chromosome"/>
</dbReference>
<evidence type="ECO:0000256" key="2">
    <source>
        <dbReference type="ARBA" id="ARBA00012621"/>
    </source>
</evidence>
<dbReference type="SUPFAM" id="SSF53756">
    <property type="entry name" value="UDP-Glycosyltransferase/glycogen phosphorylase"/>
    <property type="match status" value="1"/>
</dbReference>
<accession>A0A6H1WQ71</accession>
<dbReference type="GO" id="GO:0009244">
    <property type="term" value="P:lipopolysaccharide core region biosynthetic process"/>
    <property type="evidence" value="ECO:0007669"/>
    <property type="project" value="UniProtKB-UniRule"/>
</dbReference>
<dbReference type="Gene3D" id="3.40.50.11720">
    <property type="entry name" value="3-Deoxy-D-manno-octulosonic-acid transferase, N-terminal domain"/>
    <property type="match status" value="1"/>
</dbReference>
<organism evidence="11 12">
    <name type="scientific">Thermosulfurimonas marina</name>
    <dbReference type="NCBI Taxonomy" id="2047767"/>
    <lineage>
        <taxon>Bacteria</taxon>
        <taxon>Pseudomonadati</taxon>
        <taxon>Thermodesulfobacteriota</taxon>
        <taxon>Thermodesulfobacteria</taxon>
        <taxon>Thermodesulfobacteriales</taxon>
        <taxon>Thermodesulfobacteriaceae</taxon>
        <taxon>Thermosulfurimonas</taxon>
    </lineage>
</organism>
<evidence type="ECO:0000256" key="7">
    <source>
        <dbReference type="PIRSR" id="PIRSR639901-1"/>
    </source>
</evidence>
<feature type="active site" description="Proton acceptor" evidence="7">
    <location>
        <position position="55"/>
    </location>
</feature>
<reference evidence="11 12" key="1">
    <citation type="submission" date="2019-08" db="EMBL/GenBank/DDBJ databases">
        <title>Complete genome sequence of Thermosulfurimonas marina SU872T, an anaerobic thermophilic chemolithoautotrophic bacterium isolated from a shallow marine hydrothermal vent.</title>
        <authorList>
            <person name="Allioux M."/>
            <person name="Jebbar M."/>
            <person name="Slobodkina G."/>
            <person name="Slobodkin A."/>
            <person name="Moalic Y."/>
            <person name="Frolova A."/>
            <person name="Shao Z."/>
            <person name="Alain K."/>
        </authorList>
    </citation>
    <scope>NUCLEOTIDE SEQUENCE [LARGE SCALE GENOMIC DNA]</scope>
    <source>
        <strain evidence="11 12">SU872</strain>
    </source>
</reference>
<evidence type="ECO:0000313" key="11">
    <source>
        <dbReference type="EMBL" id="QJA05365.1"/>
    </source>
</evidence>
<evidence type="ECO:0000256" key="6">
    <source>
        <dbReference type="ARBA" id="ARBA00049183"/>
    </source>
</evidence>
<keyword evidence="4 9" id="KW-0808">Transferase</keyword>
<dbReference type="InterPro" id="IPR039901">
    <property type="entry name" value="Kdotransferase"/>
</dbReference>
<feature type="domain" description="3-deoxy-D-manno-octulosonic-acid transferase N-terminal" evidence="10">
    <location>
        <begin position="34"/>
        <end position="204"/>
    </location>
</feature>
<dbReference type="EMBL" id="CP042909">
    <property type="protein sequence ID" value="QJA05365.1"/>
    <property type="molecule type" value="Genomic_DNA"/>
</dbReference>
<dbReference type="Pfam" id="PF04413">
    <property type="entry name" value="Glycos_transf_N"/>
    <property type="match status" value="1"/>
</dbReference>
<keyword evidence="9" id="KW-1003">Cell membrane</keyword>
<evidence type="ECO:0000256" key="8">
    <source>
        <dbReference type="PIRSR" id="PIRSR639901-2"/>
    </source>
</evidence>
<comment type="pathway">
    <text evidence="1 9">Bacterial outer membrane biogenesis; LPS core biosynthesis.</text>
</comment>
<comment type="subcellular location">
    <subcellularLocation>
        <location evidence="9">Cell membrane</location>
    </subcellularLocation>
</comment>
<gene>
    <name evidence="11" type="ORF">FVE67_00535</name>
</gene>
<evidence type="ECO:0000256" key="5">
    <source>
        <dbReference type="ARBA" id="ARBA00031445"/>
    </source>
</evidence>
<dbReference type="UniPathway" id="UPA00958"/>
<dbReference type="GO" id="GO:0009245">
    <property type="term" value="P:lipid A biosynthetic process"/>
    <property type="evidence" value="ECO:0007669"/>
    <property type="project" value="TreeGrafter"/>
</dbReference>
<evidence type="ECO:0000256" key="3">
    <source>
        <dbReference type="ARBA" id="ARBA00019077"/>
    </source>
</evidence>
<comment type="similarity">
    <text evidence="9">Belongs to the glycosyltransferase group 1 family.</text>
</comment>
<dbReference type="InterPro" id="IPR007507">
    <property type="entry name" value="Glycos_transf_N"/>
</dbReference>
<evidence type="ECO:0000256" key="1">
    <source>
        <dbReference type="ARBA" id="ARBA00004713"/>
    </source>
</evidence>
<dbReference type="KEGG" id="tmai:FVE67_00535"/>
<keyword evidence="9" id="KW-0448">Lipopolysaccharide biosynthesis</keyword>
<dbReference type="AlphaFoldDB" id="A0A6H1WQ71"/>
<evidence type="ECO:0000313" key="12">
    <source>
        <dbReference type="Proteomes" id="UP000501253"/>
    </source>
</evidence>
<dbReference type="InterPro" id="IPR038107">
    <property type="entry name" value="Glycos_transf_N_sf"/>
</dbReference>
<protein>
    <recommendedName>
        <fullName evidence="3 9">3-deoxy-D-manno-octulosonic acid transferase</fullName>
        <shortName evidence="9">Kdo transferase</shortName>
        <ecNumber evidence="2 9">2.4.99.12</ecNumber>
    </recommendedName>
    <alternativeName>
        <fullName evidence="5 9">Lipid IV(A) 3-deoxy-D-manno-octulosonic acid transferase</fullName>
    </alternativeName>
</protein>
<evidence type="ECO:0000256" key="9">
    <source>
        <dbReference type="RuleBase" id="RU365103"/>
    </source>
</evidence>
<keyword evidence="9" id="KW-0472">Membrane</keyword>
<sequence length="404" mass="44325">MRDTVNRVIFSLLCLASFLGELRSRRRRLFWKKTGRGLPRGGPSSVWFHTLSVGEVSGAGALALAVKEQFPHLRVVLTVATSAGYEAARERLGGRLEVYPGPLLCSRVLERYFQALSPRLFVLVESDLWPNFLYYLRDKGVPLLLVNAALSERSRRRLARLPRLARWLYRPFRVLAAASPEDQARLSSLLPEASVLYLGNLKYDFPPPRAEEVEGLRQELSPYLRPPTVVAGSTHPGEEILLLEAFRLLGRGTLILCPRHPERAEELLALARAAGFSAARRSRPFPAPVIVVDTLGELRALYGLAEVALVGGTLVPVGGHNLLEPAALGVPLVFGPYVESVASVARELVASGGGLPAPPEPAALARALEKALSERQSRGEAARAVYQTHQGAVERYLRLFAQFL</sequence>
<dbReference type="GO" id="GO:0043842">
    <property type="term" value="F:Kdo transferase activity"/>
    <property type="evidence" value="ECO:0007669"/>
    <property type="project" value="UniProtKB-EC"/>
</dbReference>
<dbReference type="PANTHER" id="PTHR42755:SF1">
    <property type="entry name" value="3-DEOXY-D-MANNO-OCTULOSONIC ACID TRANSFERASE, MITOCHONDRIAL-RELATED"/>
    <property type="match status" value="1"/>
</dbReference>